<organism evidence="5 6">
    <name type="scientific">Euphydryas editha</name>
    <name type="common">Edith's checkerspot</name>
    <dbReference type="NCBI Taxonomy" id="104508"/>
    <lineage>
        <taxon>Eukaryota</taxon>
        <taxon>Metazoa</taxon>
        <taxon>Ecdysozoa</taxon>
        <taxon>Arthropoda</taxon>
        <taxon>Hexapoda</taxon>
        <taxon>Insecta</taxon>
        <taxon>Pterygota</taxon>
        <taxon>Neoptera</taxon>
        <taxon>Endopterygota</taxon>
        <taxon>Lepidoptera</taxon>
        <taxon>Glossata</taxon>
        <taxon>Ditrysia</taxon>
        <taxon>Papilionoidea</taxon>
        <taxon>Nymphalidae</taxon>
        <taxon>Nymphalinae</taxon>
        <taxon>Euphydryas</taxon>
    </lineage>
</organism>
<feature type="repeat" description="ANK" evidence="3">
    <location>
        <begin position="110"/>
        <end position="142"/>
    </location>
</feature>
<evidence type="ECO:0000259" key="4">
    <source>
        <dbReference type="PROSITE" id="PS50225"/>
    </source>
</evidence>
<dbReference type="Pfam" id="PF00023">
    <property type="entry name" value="Ank"/>
    <property type="match status" value="1"/>
</dbReference>
<keyword evidence="2 3" id="KW-0040">ANK repeat</keyword>
<sequence>MDFSSLNPITSNALNLAARNDNVKEVERLLKKMNPNCIDNRGWTCLHEAAANDSFRCLQLILKNKDIRPLAETHEGHTALYLACRYKSSFETIKALLESVPDIANYGSTENVTPLHISCVQGKLDIIQLLLDYGAIIDVQDFDGDTPLHDAALNTQYEAVTTLLHAGADPEIKNEVNCTAFHLACYKGCLQTVKYILPFVSDVNQVTMNGDSPLILATQGCNDEVIQFLLANGGDPDIKNKYEEIALTIALTMGDYTSFKILLNVTDHKKIDPNIILIACKPHYFKLEILESLLLHDLGPDFFDFIENFYVTLEHIGECRPTYLTNAPINSYLNICDYIYQQSFDKFQQFFYLFLMRGVMVDALDVNECPPLVYIHYCMHSACFSDVFQILREHGCNVDYSSYITIFKRERFIPDAFIASLTSDPSTSHVMLPYSLYCDPEYLLAFVCKYGLLGRIPQTVQDKWLSMIDKCIEEVNPEVIPCTILPLKHLTRQKIRSIIMSTRNDYINTNQFLDILQRLKLPQQLIDYLRFM</sequence>
<keyword evidence="1" id="KW-0677">Repeat</keyword>
<evidence type="ECO:0000256" key="1">
    <source>
        <dbReference type="ARBA" id="ARBA00022737"/>
    </source>
</evidence>
<evidence type="ECO:0000313" key="5">
    <source>
        <dbReference type="EMBL" id="CAH2090432.1"/>
    </source>
</evidence>
<keyword evidence="6" id="KW-1185">Reference proteome</keyword>
<proteinExistence type="predicted"/>
<dbReference type="Proteomes" id="UP001153954">
    <property type="component" value="Unassembled WGS sequence"/>
</dbReference>
<dbReference type="SUPFAM" id="SSF48403">
    <property type="entry name" value="Ankyrin repeat"/>
    <property type="match status" value="1"/>
</dbReference>
<dbReference type="Pfam" id="PF12796">
    <property type="entry name" value="Ank_2"/>
    <property type="match status" value="2"/>
</dbReference>
<accession>A0AAU9TVU4</accession>
<dbReference type="PANTHER" id="PTHR24161:SF119">
    <property type="entry name" value="ANKYRIN REPEAT DOMAIN 44"/>
    <property type="match status" value="1"/>
</dbReference>
<dbReference type="PANTHER" id="PTHR24161">
    <property type="entry name" value="ANK_REP_REGION DOMAIN-CONTAINING PROTEIN-RELATED"/>
    <property type="match status" value="1"/>
</dbReference>
<dbReference type="InterPro" id="IPR001496">
    <property type="entry name" value="SOCS_box"/>
</dbReference>
<feature type="domain" description="SOCS box" evidence="4">
    <location>
        <begin position="486"/>
        <end position="532"/>
    </location>
</feature>
<evidence type="ECO:0000256" key="2">
    <source>
        <dbReference type="ARBA" id="ARBA00023043"/>
    </source>
</evidence>
<name>A0AAU9TVU4_EUPED</name>
<dbReference type="EMBL" id="CAKOGL010000009">
    <property type="protein sequence ID" value="CAH2090432.1"/>
    <property type="molecule type" value="Genomic_DNA"/>
</dbReference>
<feature type="repeat" description="ANK" evidence="3">
    <location>
        <begin position="209"/>
        <end position="241"/>
    </location>
</feature>
<dbReference type="PROSITE" id="PS50225">
    <property type="entry name" value="SOCS"/>
    <property type="match status" value="1"/>
</dbReference>
<evidence type="ECO:0000256" key="3">
    <source>
        <dbReference type="PROSITE-ProRule" id="PRU00023"/>
    </source>
</evidence>
<reference evidence="5" key="1">
    <citation type="submission" date="2022-03" db="EMBL/GenBank/DDBJ databases">
        <authorList>
            <person name="Tunstrom K."/>
        </authorList>
    </citation>
    <scope>NUCLEOTIDE SEQUENCE</scope>
</reference>
<dbReference type="SMART" id="SM00248">
    <property type="entry name" value="ANK"/>
    <property type="match status" value="9"/>
</dbReference>
<dbReference type="InterPro" id="IPR002110">
    <property type="entry name" value="Ankyrin_rpt"/>
</dbReference>
<dbReference type="PROSITE" id="PS50297">
    <property type="entry name" value="ANK_REP_REGION"/>
    <property type="match status" value="3"/>
</dbReference>
<dbReference type="Gene3D" id="1.25.40.20">
    <property type="entry name" value="Ankyrin repeat-containing domain"/>
    <property type="match status" value="2"/>
</dbReference>
<dbReference type="AlphaFoldDB" id="A0AAU9TVU4"/>
<feature type="repeat" description="ANK" evidence="3">
    <location>
        <begin position="143"/>
        <end position="175"/>
    </location>
</feature>
<comment type="caution">
    <text evidence="5">The sequence shown here is derived from an EMBL/GenBank/DDBJ whole genome shotgun (WGS) entry which is preliminary data.</text>
</comment>
<gene>
    <name evidence="5" type="ORF">EEDITHA_LOCUS6392</name>
</gene>
<dbReference type="InterPro" id="IPR036770">
    <property type="entry name" value="Ankyrin_rpt-contain_sf"/>
</dbReference>
<dbReference type="PROSITE" id="PS50088">
    <property type="entry name" value="ANK_REPEAT"/>
    <property type="match status" value="3"/>
</dbReference>
<evidence type="ECO:0000313" key="6">
    <source>
        <dbReference type="Proteomes" id="UP001153954"/>
    </source>
</evidence>
<protein>
    <recommendedName>
        <fullName evidence="4">SOCS box domain-containing protein</fullName>
    </recommendedName>
</protein>